<keyword evidence="6 14" id="KW-0028">Amino-acid biosynthesis</keyword>
<dbReference type="CDD" id="cd04731">
    <property type="entry name" value="HisF"/>
    <property type="match status" value="1"/>
</dbReference>
<evidence type="ECO:0000256" key="1">
    <source>
        <dbReference type="ARBA" id="ARBA00005091"/>
    </source>
</evidence>
<dbReference type="Pfam" id="PF00977">
    <property type="entry name" value="His_biosynth"/>
    <property type="match status" value="1"/>
</dbReference>
<proteinExistence type="inferred from homology"/>
<dbReference type="PANTHER" id="PTHR21235:SF2">
    <property type="entry name" value="IMIDAZOLE GLYCEROL PHOSPHATE SYNTHASE HISHF"/>
    <property type="match status" value="1"/>
</dbReference>
<dbReference type="SUPFAM" id="SSF51366">
    <property type="entry name" value="Ribulose-phoshate binding barrel"/>
    <property type="match status" value="1"/>
</dbReference>
<protein>
    <recommendedName>
        <fullName evidence="5">Imidazole glycerol phosphate synthase subunit HisF</fullName>
        <ecNumber evidence="4">4.3.2.10</ecNumber>
    </recommendedName>
    <alternativeName>
        <fullName evidence="10">IGP synthase cyclase subunit</fullName>
    </alternativeName>
    <alternativeName>
        <fullName evidence="11">IGP synthase subunit HisF</fullName>
    </alternativeName>
    <alternativeName>
        <fullName evidence="12">ImGP synthase subunit HisF</fullName>
    </alternativeName>
</protein>
<evidence type="ECO:0000256" key="6">
    <source>
        <dbReference type="ARBA" id="ARBA00022605"/>
    </source>
</evidence>
<evidence type="ECO:0000256" key="10">
    <source>
        <dbReference type="ARBA" id="ARBA00030264"/>
    </source>
</evidence>
<dbReference type="Gene3D" id="3.20.20.70">
    <property type="entry name" value="Aldolase class I"/>
    <property type="match status" value="1"/>
</dbReference>
<keyword evidence="7 14" id="KW-0368">Histidine biosynthesis</keyword>
<dbReference type="InterPro" id="IPR013785">
    <property type="entry name" value="Aldolase_TIM"/>
</dbReference>
<comment type="pathway">
    <text evidence="1">Amino-acid biosynthesis; L-histidine biosynthesis; L-histidine from 5-phospho-alpha-D-ribose 1-diphosphate: step 5/9.</text>
</comment>
<comment type="function">
    <text evidence="9">IGPS catalyzes the conversion of PRFAR and glutamine to IGP, AICAR and glutamate. The HisF subunit catalyzes the cyclization activity that produces IGP and AICAR from PRFAR using the ammonia provided by the HisH subunit.</text>
</comment>
<organism evidence="15 16">
    <name type="scientific">Mesorhizobium liriopis</name>
    <dbReference type="NCBI Taxonomy" id="2953882"/>
    <lineage>
        <taxon>Bacteria</taxon>
        <taxon>Pseudomonadati</taxon>
        <taxon>Pseudomonadota</taxon>
        <taxon>Alphaproteobacteria</taxon>
        <taxon>Hyphomicrobiales</taxon>
        <taxon>Phyllobacteriaceae</taxon>
        <taxon>Mesorhizobium</taxon>
    </lineage>
</organism>
<accession>A0ABT1C5V6</accession>
<dbReference type="RefSeq" id="WP_252818576.1">
    <property type="nucleotide sequence ID" value="NZ_JAMXQS010000005.1"/>
</dbReference>
<dbReference type="InterPro" id="IPR011060">
    <property type="entry name" value="RibuloseP-bd_barrel"/>
</dbReference>
<evidence type="ECO:0000256" key="13">
    <source>
        <dbReference type="ARBA" id="ARBA00047838"/>
    </source>
</evidence>
<evidence type="ECO:0000256" key="2">
    <source>
        <dbReference type="ARBA" id="ARBA00009667"/>
    </source>
</evidence>
<comment type="caution">
    <text evidence="15">The sequence shown here is derived from an EMBL/GenBank/DDBJ whole genome shotgun (WGS) entry which is preliminary data.</text>
</comment>
<name>A0ABT1C5V6_9HYPH</name>
<evidence type="ECO:0000256" key="5">
    <source>
        <dbReference type="ARBA" id="ARBA00016318"/>
    </source>
</evidence>
<evidence type="ECO:0000256" key="3">
    <source>
        <dbReference type="ARBA" id="ARBA00011152"/>
    </source>
</evidence>
<reference evidence="15 16" key="1">
    <citation type="submission" date="2022-06" db="EMBL/GenBank/DDBJ databases">
        <title>Mesorhizobium sp. strain RP14 Genome sequencing and assembly.</title>
        <authorList>
            <person name="Kim I."/>
        </authorList>
    </citation>
    <scope>NUCLEOTIDE SEQUENCE [LARGE SCALE GENOMIC DNA]</scope>
    <source>
        <strain evidence="16">RP14(2022)</strain>
    </source>
</reference>
<comment type="similarity">
    <text evidence="2 14">Belongs to the HisA/HisF family.</text>
</comment>
<dbReference type="EMBL" id="JAMXQS010000005">
    <property type="protein sequence ID" value="MCO6050167.1"/>
    <property type="molecule type" value="Genomic_DNA"/>
</dbReference>
<dbReference type="InterPro" id="IPR006062">
    <property type="entry name" value="His_biosynth"/>
</dbReference>
<evidence type="ECO:0000256" key="14">
    <source>
        <dbReference type="RuleBase" id="RU003657"/>
    </source>
</evidence>
<sequence>MNRRLIARLDVKMEHLIKGVHLEGWRKMGDPRERARAYYSQGADELLYMDVVASLYGRNNLSGIVRQVASEVFVPITVGGGIRSLDAVRELLSVGADKVAVNTAATIDPTILSVISDTYGSQATVLSIEAKRQPNGGWEAMTDNGRNHSGRDAVAWAVEGQKHGAGEILITSIDQDGTGRGMDAALIASVAREVDIPVIASGGVGAASDVVKVLSNPDVSAVAIAGALHRDKLTLADVRTACRSAGIATRSTELEVAE</sequence>
<dbReference type="Proteomes" id="UP001205906">
    <property type="component" value="Unassembled WGS sequence"/>
</dbReference>
<dbReference type="InterPro" id="IPR050064">
    <property type="entry name" value="IGPS_HisA/HisF"/>
</dbReference>
<dbReference type="PANTHER" id="PTHR21235">
    <property type="entry name" value="IMIDAZOLE GLYCEROL PHOSPHATE SYNTHASE SUBUNIT HISF/H IGP SYNTHASE SUBUNIT HISF/H"/>
    <property type="match status" value="1"/>
</dbReference>
<evidence type="ECO:0000256" key="12">
    <source>
        <dbReference type="ARBA" id="ARBA00032401"/>
    </source>
</evidence>
<evidence type="ECO:0000256" key="7">
    <source>
        <dbReference type="ARBA" id="ARBA00023102"/>
    </source>
</evidence>
<evidence type="ECO:0000256" key="9">
    <source>
        <dbReference type="ARBA" id="ARBA00025475"/>
    </source>
</evidence>
<dbReference type="InterPro" id="IPR004651">
    <property type="entry name" value="HisF"/>
</dbReference>
<keyword evidence="8" id="KW-0456">Lyase</keyword>
<evidence type="ECO:0000256" key="8">
    <source>
        <dbReference type="ARBA" id="ARBA00023239"/>
    </source>
</evidence>
<keyword evidence="16" id="KW-1185">Reference proteome</keyword>
<evidence type="ECO:0000313" key="16">
    <source>
        <dbReference type="Proteomes" id="UP001205906"/>
    </source>
</evidence>
<evidence type="ECO:0000256" key="4">
    <source>
        <dbReference type="ARBA" id="ARBA00012809"/>
    </source>
</evidence>
<evidence type="ECO:0000313" key="15">
    <source>
        <dbReference type="EMBL" id="MCO6050167.1"/>
    </source>
</evidence>
<comment type="subunit">
    <text evidence="3">Heterodimer of HisH and HisF.</text>
</comment>
<comment type="catalytic activity">
    <reaction evidence="13">
        <text>5-[(5-phospho-1-deoxy-D-ribulos-1-ylimino)methylamino]-1-(5-phospho-beta-D-ribosyl)imidazole-4-carboxamide + L-glutamine = D-erythro-1-(imidazol-4-yl)glycerol 3-phosphate + 5-amino-1-(5-phospho-beta-D-ribosyl)imidazole-4-carboxamide + L-glutamate + H(+)</text>
        <dbReference type="Rhea" id="RHEA:24793"/>
        <dbReference type="ChEBI" id="CHEBI:15378"/>
        <dbReference type="ChEBI" id="CHEBI:29985"/>
        <dbReference type="ChEBI" id="CHEBI:58278"/>
        <dbReference type="ChEBI" id="CHEBI:58359"/>
        <dbReference type="ChEBI" id="CHEBI:58475"/>
        <dbReference type="ChEBI" id="CHEBI:58525"/>
        <dbReference type="EC" id="4.3.2.10"/>
    </reaction>
</comment>
<evidence type="ECO:0000256" key="11">
    <source>
        <dbReference type="ARBA" id="ARBA00031409"/>
    </source>
</evidence>
<gene>
    <name evidence="15" type="ORF">NGM99_10235</name>
</gene>
<dbReference type="EC" id="4.3.2.10" evidence="4"/>